<evidence type="ECO:0000256" key="1">
    <source>
        <dbReference type="ARBA" id="ARBA00000900"/>
    </source>
</evidence>
<feature type="transmembrane region" description="Helical" evidence="10">
    <location>
        <begin position="103"/>
        <end position="125"/>
    </location>
</feature>
<gene>
    <name evidence="12" type="ORF">CEURO_LOCUS1220</name>
</gene>
<comment type="pathway">
    <text evidence="2">Protein modification; protein ubiquitination.</text>
</comment>
<comment type="caution">
    <text evidence="12">The sequence shown here is derived from an EMBL/GenBank/DDBJ whole genome shotgun (WGS) entry which is preliminary data.</text>
</comment>
<dbReference type="InterPro" id="IPR044600">
    <property type="entry name" value="ATL1/ATL16-like"/>
</dbReference>
<dbReference type="Pfam" id="PF13639">
    <property type="entry name" value="zf-RING_2"/>
    <property type="match status" value="1"/>
</dbReference>
<evidence type="ECO:0000256" key="2">
    <source>
        <dbReference type="ARBA" id="ARBA00004906"/>
    </source>
</evidence>
<dbReference type="PROSITE" id="PS50089">
    <property type="entry name" value="ZF_RING_2"/>
    <property type="match status" value="1"/>
</dbReference>
<sequence length="358" mass="39189">MASRRRRRRKLLAGSLQIIISDPPCDQFCNPNKNSEHALPCPLLCLPLCFSTCRRTLPPLPPLHPPPLPPLPLLHHPPLPPPPDFISQDAARPVKHFQFQVPLFLPVLAAGAALFFLFMTGYVVFRNWRRRRSGGSDSSDEDGAVDERMSTLAVAEDAADNPIWHIRTVGLGQSMINRITVCRYNQRGEDGNCSNCCVCLSEFEEGERVRVLPKCKHAFHIHCIDTWLASHTNCPICRAPISVQESAAAAAEAAPGSRGRGGIVEVDLEEESRSGVEESRVDELKGGSLLSSMNNRAETAGIRRSVSMDLVPQNGEMRPVIGKSFSSPSSSSLMGEVGKRSLSCSGMILSSRYNKSQA</sequence>
<dbReference type="GO" id="GO:0008270">
    <property type="term" value="F:zinc ion binding"/>
    <property type="evidence" value="ECO:0007669"/>
    <property type="project" value="UniProtKB-KW"/>
</dbReference>
<keyword evidence="5" id="KW-0479">Metal-binding</keyword>
<keyword evidence="13" id="KW-1185">Reference proteome</keyword>
<dbReference type="EC" id="2.3.2.27" evidence="3"/>
<keyword evidence="4" id="KW-0808">Transferase</keyword>
<dbReference type="InterPro" id="IPR013083">
    <property type="entry name" value="Znf_RING/FYVE/PHD"/>
</dbReference>
<reference evidence="12" key="1">
    <citation type="submission" date="2022-07" db="EMBL/GenBank/DDBJ databases">
        <authorList>
            <person name="Macas J."/>
            <person name="Novak P."/>
            <person name="Neumann P."/>
        </authorList>
    </citation>
    <scope>NUCLEOTIDE SEQUENCE</scope>
</reference>
<evidence type="ECO:0000313" key="13">
    <source>
        <dbReference type="Proteomes" id="UP001152484"/>
    </source>
</evidence>
<evidence type="ECO:0000256" key="5">
    <source>
        <dbReference type="ARBA" id="ARBA00022723"/>
    </source>
</evidence>
<dbReference type="EMBL" id="CAMAPE010000004">
    <property type="protein sequence ID" value="CAH9058223.1"/>
    <property type="molecule type" value="Genomic_DNA"/>
</dbReference>
<dbReference type="SMART" id="SM00184">
    <property type="entry name" value="RING"/>
    <property type="match status" value="1"/>
</dbReference>
<comment type="catalytic activity">
    <reaction evidence="1">
        <text>S-ubiquitinyl-[E2 ubiquitin-conjugating enzyme]-L-cysteine + [acceptor protein]-L-lysine = [E2 ubiquitin-conjugating enzyme]-L-cysteine + N(6)-ubiquitinyl-[acceptor protein]-L-lysine.</text>
        <dbReference type="EC" id="2.3.2.27"/>
    </reaction>
</comment>
<dbReference type="PANTHER" id="PTHR46913">
    <property type="entry name" value="RING-H2 FINGER PROTEIN ATL16"/>
    <property type="match status" value="1"/>
</dbReference>
<evidence type="ECO:0000256" key="7">
    <source>
        <dbReference type="ARBA" id="ARBA00022786"/>
    </source>
</evidence>
<dbReference type="SUPFAM" id="SSF57850">
    <property type="entry name" value="RING/U-box"/>
    <property type="match status" value="1"/>
</dbReference>
<evidence type="ECO:0000256" key="9">
    <source>
        <dbReference type="PROSITE-ProRule" id="PRU00175"/>
    </source>
</evidence>
<keyword evidence="8" id="KW-0862">Zinc</keyword>
<name>A0A9P0YI83_CUSEU</name>
<dbReference type="GO" id="GO:0061630">
    <property type="term" value="F:ubiquitin protein ligase activity"/>
    <property type="evidence" value="ECO:0007669"/>
    <property type="project" value="UniProtKB-EC"/>
</dbReference>
<keyword evidence="10" id="KW-0472">Membrane</keyword>
<evidence type="ECO:0000256" key="4">
    <source>
        <dbReference type="ARBA" id="ARBA00022679"/>
    </source>
</evidence>
<dbReference type="PANTHER" id="PTHR46913:SF19">
    <property type="entry name" value="RING-TYPE E3 UBIQUITIN TRANSFERASE"/>
    <property type="match status" value="1"/>
</dbReference>
<dbReference type="Proteomes" id="UP001152484">
    <property type="component" value="Unassembled WGS sequence"/>
</dbReference>
<proteinExistence type="predicted"/>
<keyword evidence="10" id="KW-1133">Transmembrane helix</keyword>
<dbReference type="Gene3D" id="3.30.40.10">
    <property type="entry name" value="Zinc/RING finger domain, C3HC4 (zinc finger)"/>
    <property type="match status" value="1"/>
</dbReference>
<keyword evidence="10" id="KW-0812">Transmembrane</keyword>
<evidence type="ECO:0000256" key="6">
    <source>
        <dbReference type="ARBA" id="ARBA00022771"/>
    </source>
</evidence>
<dbReference type="CDD" id="cd16461">
    <property type="entry name" value="RING-H2_EL5-like"/>
    <property type="match status" value="1"/>
</dbReference>
<evidence type="ECO:0000256" key="3">
    <source>
        <dbReference type="ARBA" id="ARBA00012483"/>
    </source>
</evidence>
<keyword evidence="7" id="KW-0833">Ubl conjugation pathway</keyword>
<dbReference type="OrthoDB" id="9984778at2759"/>
<evidence type="ECO:0000313" key="12">
    <source>
        <dbReference type="EMBL" id="CAH9058223.1"/>
    </source>
</evidence>
<dbReference type="InterPro" id="IPR001841">
    <property type="entry name" value="Znf_RING"/>
</dbReference>
<evidence type="ECO:0000259" key="11">
    <source>
        <dbReference type="PROSITE" id="PS50089"/>
    </source>
</evidence>
<organism evidence="12 13">
    <name type="scientific">Cuscuta europaea</name>
    <name type="common">European dodder</name>
    <dbReference type="NCBI Taxonomy" id="41803"/>
    <lineage>
        <taxon>Eukaryota</taxon>
        <taxon>Viridiplantae</taxon>
        <taxon>Streptophyta</taxon>
        <taxon>Embryophyta</taxon>
        <taxon>Tracheophyta</taxon>
        <taxon>Spermatophyta</taxon>
        <taxon>Magnoliopsida</taxon>
        <taxon>eudicotyledons</taxon>
        <taxon>Gunneridae</taxon>
        <taxon>Pentapetalae</taxon>
        <taxon>asterids</taxon>
        <taxon>lamiids</taxon>
        <taxon>Solanales</taxon>
        <taxon>Convolvulaceae</taxon>
        <taxon>Cuscuteae</taxon>
        <taxon>Cuscuta</taxon>
        <taxon>Cuscuta subgen. Cuscuta</taxon>
    </lineage>
</organism>
<keyword evidence="6 9" id="KW-0863">Zinc-finger</keyword>
<dbReference type="GO" id="GO:0016567">
    <property type="term" value="P:protein ubiquitination"/>
    <property type="evidence" value="ECO:0007669"/>
    <property type="project" value="InterPro"/>
</dbReference>
<protein>
    <recommendedName>
        <fullName evidence="3">RING-type E3 ubiquitin transferase</fullName>
        <ecNumber evidence="3">2.3.2.27</ecNumber>
    </recommendedName>
</protein>
<dbReference type="AlphaFoldDB" id="A0A9P0YI83"/>
<evidence type="ECO:0000256" key="10">
    <source>
        <dbReference type="SAM" id="Phobius"/>
    </source>
</evidence>
<evidence type="ECO:0000256" key="8">
    <source>
        <dbReference type="ARBA" id="ARBA00022833"/>
    </source>
</evidence>
<accession>A0A9P0YI83</accession>
<feature type="domain" description="RING-type" evidence="11">
    <location>
        <begin position="196"/>
        <end position="238"/>
    </location>
</feature>